<dbReference type="EMBL" id="LR796819">
    <property type="protein sequence ID" value="CAB4168228.1"/>
    <property type="molecule type" value="Genomic_DNA"/>
</dbReference>
<dbReference type="EMBL" id="LR798457">
    <property type="protein sequence ID" value="CAB5238098.1"/>
    <property type="molecule type" value="Genomic_DNA"/>
</dbReference>
<evidence type="ECO:0000313" key="1">
    <source>
        <dbReference type="EMBL" id="CAB4168228.1"/>
    </source>
</evidence>
<dbReference type="EMBL" id="LR797358">
    <property type="protein sequence ID" value="CAB4205243.1"/>
    <property type="molecule type" value="Genomic_DNA"/>
</dbReference>
<dbReference type="EMBL" id="LR797223">
    <property type="protein sequence ID" value="CAB4194986.1"/>
    <property type="molecule type" value="Genomic_DNA"/>
</dbReference>
<evidence type="ECO:0000313" key="3">
    <source>
        <dbReference type="EMBL" id="CAB4205243.1"/>
    </source>
</evidence>
<accession>A0A6J5RL35</accession>
<gene>
    <name evidence="2" type="ORF">UFOVP1276_16</name>
    <name evidence="3" type="ORF">UFOVP1403_50</name>
    <name evidence="4" type="ORF">UFOVP1507_34</name>
    <name evidence="1" type="ORF">UFOVP875_47</name>
</gene>
<reference evidence="2" key="1">
    <citation type="submission" date="2020-05" db="EMBL/GenBank/DDBJ databases">
        <authorList>
            <person name="Chiriac C."/>
            <person name="Salcher M."/>
            <person name="Ghai R."/>
            <person name="Kavagutti S V."/>
        </authorList>
    </citation>
    <scope>NUCLEOTIDE SEQUENCE</scope>
</reference>
<name>A0A6J5RL35_9CAUD</name>
<evidence type="ECO:0000313" key="4">
    <source>
        <dbReference type="EMBL" id="CAB5238098.1"/>
    </source>
</evidence>
<evidence type="ECO:0000313" key="2">
    <source>
        <dbReference type="EMBL" id="CAB4194986.1"/>
    </source>
</evidence>
<organism evidence="2">
    <name type="scientific">uncultured Caudovirales phage</name>
    <dbReference type="NCBI Taxonomy" id="2100421"/>
    <lineage>
        <taxon>Viruses</taxon>
        <taxon>Duplodnaviria</taxon>
        <taxon>Heunggongvirae</taxon>
        <taxon>Uroviricota</taxon>
        <taxon>Caudoviricetes</taxon>
        <taxon>Peduoviridae</taxon>
        <taxon>Maltschvirus</taxon>
        <taxon>Maltschvirus maltsch</taxon>
    </lineage>
</organism>
<sequence length="469" mass="54275">MRKYNGFEMLEIVDAARQVVYRTRPWHKREQLASDLMYHGAVHAALSVCRPADWHLLLLEWPHIADDDKRQIAYTRDERKGEENRQTMTSVGKYLKRHFPSMSDHVLRDIVALHTPHNVEFKFLRTTPEITHAVDVGPYSCMCSRYSGGSPDRWTHPQSVTYGNHPYEVYDPELGWHLAVAVEGNNVTGRALCMGLVYVRTYKACGEHGSSTDERLDAWLQDQGYAKRHSWELDTLFKHIPIPRRYFVAPYIDGNQYHVVIDGAHLRLVDPSDLDNGDEYYECRNTSGTPAHETHHTGTSQCEDCDDWIDEDDACSVGVDESRCVCESCRENNYTWAYTWRGRERYVPSDRAVYVSDNYYDMDYLSENNIVELADGDYACRDEACYIERLDEYHLVDDCTHCEHSNEYELSDDCVQLHDGEWAHTDDAWQCEHSDEWYLDDSDSMTTKCGKTIHPAYAGHYAPTTTEGE</sequence>
<protein>
    <submittedName>
        <fullName evidence="2">Uncharacterized protein</fullName>
    </submittedName>
</protein>
<proteinExistence type="predicted"/>